<dbReference type="Proteomes" id="UP000282086">
    <property type="component" value="Chromosome"/>
</dbReference>
<organism evidence="1 2">
    <name type="scientific">Salmonella enterica I</name>
    <dbReference type="NCBI Taxonomy" id="59201"/>
    <lineage>
        <taxon>Bacteria</taxon>
        <taxon>Pseudomonadati</taxon>
        <taxon>Pseudomonadota</taxon>
        <taxon>Gammaproteobacteria</taxon>
        <taxon>Enterobacterales</taxon>
        <taxon>Enterobacteriaceae</taxon>
        <taxon>Salmonella</taxon>
    </lineage>
</organism>
<gene>
    <name evidence="1" type="ORF">NCTC129_04832</name>
</gene>
<name>A0A447N5I1_SALET</name>
<proteinExistence type="predicted"/>
<dbReference type="AlphaFoldDB" id="A0A447N5I1"/>
<reference evidence="1 2" key="1">
    <citation type="submission" date="2018-12" db="EMBL/GenBank/DDBJ databases">
        <authorList>
            <consortium name="Pathogen Informatics"/>
        </authorList>
    </citation>
    <scope>NUCLEOTIDE SEQUENCE [LARGE SCALE GENOMIC DNA]</scope>
    <source>
        <strain evidence="1 2">NCTC129</strain>
    </source>
</reference>
<protein>
    <submittedName>
        <fullName evidence="1">Uncharacterized protein</fullName>
    </submittedName>
</protein>
<accession>A0A447N5I1</accession>
<evidence type="ECO:0000313" key="2">
    <source>
        <dbReference type="Proteomes" id="UP000282086"/>
    </source>
</evidence>
<evidence type="ECO:0000313" key="1">
    <source>
        <dbReference type="EMBL" id="VDZ98559.1"/>
    </source>
</evidence>
<dbReference type="EMBL" id="LR134140">
    <property type="protein sequence ID" value="VDZ98559.1"/>
    <property type="molecule type" value="Genomic_DNA"/>
</dbReference>
<sequence length="43" mass="4681">MVLSNHTSGIISICNGASRKLLGIGHFFRIERGDSFGQDFGKN</sequence>